<dbReference type="Pfam" id="PF00067">
    <property type="entry name" value="p450"/>
    <property type="match status" value="2"/>
</dbReference>
<evidence type="ECO:0000313" key="11">
    <source>
        <dbReference type="Proteomes" id="UP001383192"/>
    </source>
</evidence>
<evidence type="ECO:0000256" key="6">
    <source>
        <dbReference type="ARBA" id="ARBA00023004"/>
    </source>
</evidence>
<dbReference type="GO" id="GO:0020037">
    <property type="term" value="F:heme binding"/>
    <property type="evidence" value="ECO:0007669"/>
    <property type="project" value="InterPro"/>
</dbReference>
<organism evidence="10 11">
    <name type="scientific">Paramarasmius palmivorus</name>
    <dbReference type="NCBI Taxonomy" id="297713"/>
    <lineage>
        <taxon>Eukaryota</taxon>
        <taxon>Fungi</taxon>
        <taxon>Dikarya</taxon>
        <taxon>Basidiomycota</taxon>
        <taxon>Agaricomycotina</taxon>
        <taxon>Agaricomycetes</taxon>
        <taxon>Agaricomycetidae</taxon>
        <taxon>Agaricales</taxon>
        <taxon>Marasmiineae</taxon>
        <taxon>Marasmiaceae</taxon>
        <taxon>Paramarasmius</taxon>
    </lineage>
</organism>
<dbReference type="GO" id="GO:0004497">
    <property type="term" value="F:monooxygenase activity"/>
    <property type="evidence" value="ECO:0007669"/>
    <property type="project" value="UniProtKB-KW"/>
</dbReference>
<keyword evidence="4" id="KW-0479">Metal-binding</keyword>
<keyword evidence="11" id="KW-1185">Reference proteome</keyword>
<evidence type="ECO:0000256" key="5">
    <source>
        <dbReference type="ARBA" id="ARBA00023002"/>
    </source>
</evidence>
<sequence length="277" mass="31536">MPSVLVLLLAVLSVLLYRQARPKKKLPPGPKGYPLVGNLLQLDADRPWHTLVKWKKEYGDIMYLRLANQDVIVLNTAKAAGDLLDRRAANYSQRPRVVILEYLTGGLLLVFMGLGTIWRKMHRAAHETLNIRAVARYYPLQMREGIRLAIDMLETPEKSRDHCHRLAGYDTTAGALTWLILAMVRFPEVQSKAQEELDEVVGRSKIPTLADMDNLPYMRAIIKEVLRWRPPTPISVFHAALEVIFHATYSSLAHRMKDDVYEGYHIPKGSLIIPNVL</sequence>
<name>A0AAW0CNV7_9AGAR</name>
<keyword evidence="8" id="KW-0472">Membrane</keyword>
<dbReference type="Gene3D" id="1.10.630.10">
    <property type="entry name" value="Cytochrome P450"/>
    <property type="match status" value="2"/>
</dbReference>
<comment type="cofactor">
    <cofactor evidence="1">
        <name>heme</name>
        <dbReference type="ChEBI" id="CHEBI:30413"/>
    </cofactor>
</comment>
<dbReference type="PRINTS" id="PR00385">
    <property type="entry name" value="P450"/>
</dbReference>
<dbReference type="EMBL" id="JAYKXP010000033">
    <property type="protein sequence ID" value="KAK7041609.1"/>
    <property type="molecule type" value="Genomic_DNA"/>
</dbReference>
<feature type="signal peptide" evidence="9">
    <location>
        <begin position="1"/>
        <end position="20"/>
    </location>
</feature>
<evidence type="ECO:0000256" key="3">
    <source>
        <dbReference type="ARBA" id="ARBA00022617"/>
    </source>
</evidence>
<dbReference type="GO" id="GO:0005506">
    <property type="term" value="F:iron ion binding"/>
    <property type="evidence" value="ECO:0007669"/>
    <property type="project" value="InterPro"/>
</dbReference>
<keyword evidence="7" id="KW-0503">Monooxygenase</keyword>
<dbReference type="AlphaFoldDB" id="A0AAW0CNV7"/>
<feature type="chain" id="PRO_5043530404" description="Cytochrome P450" evidence="9">
    <location>
        <begin position="21"/>
        <end position="277"/>
    </location>
</feature>
<keyword evidence="3" id="KW-0349">Heme</keyword>
<dbReference type="InterPro" id="IPR036396">
    <property type="entry name" value="Cyt_P450_sf"/>
</dbReference>
<keyword evidence="8" id="KW-0812">Transmembrane</keyword>
<evidence type="ECO:0000256" key="4">
    <source>
        <dbReference type="ARBA" id="ARBA00022723"/>
    </source>
</evidence>
<dbReference type="Proteomes" id="UP001383192">
    <property type="component" value="Unassembled WGS sequence"/>
</dbReference>
<evidence type="ECO:0000256" key="8">
    <source>
        <dbReference type="SAM" id="Phobius"/>
    </source>
</evidence>
<feature type="transmembrane region" description="Helical" evidence="8">
    <location>
        <begin position="99"/>
        <end position="118"/>
    </location>
</feature>
<evidence type="ECO:0000313" key="10">
    <source>
        <dbReference type="EMBL" id="KAK7041609.1"/>
    </source>
</evidence>
<keyword evidence="5" id="KW-0560">Oxidoreductase</keyword>
<proteinExistence type="inferred from homology"/>
<evidence type="ECO:0008006" key="12">
    <source>
        <dbReference type="Google" id="ProtNLM"/>
    </source>
</evidence>
<evidence type="ECO:0000256" key="1">
    <source>
        <dbReference type="ARBA" id="ARBA00001971"/>
    </source>
</evidence>
<evidence type="ECO:0000256" key="9">
    <source>
        <dbReference type="SAM" id="SignalP"/>
    </source>
</evidence>
<dbReference type="InterPro" id="IPR001128">
    <property type="entry name" value="Cyt_P450"/>
</dbReference>
<dbReference type="GO" id="GO:0016705">
    <property type="term" value="F:oxidoreductase activity, acting on paired donors, with incorporation or reduction of molecular oxygen"/>
    <property type="evidence" value="ECO:0007669"/>
    <property type="project" value="InterPro"/>
</dbReference>
<protein>
    <recommendedName>
        <fullName evidence="12">Cytochrome P450</fullName>
    </recommendedName>
</protein>
<dbReference type="InterPro" id="IPR050364">
    <property type="entry name" value="Cytochrome_P450_fung"/>
</dbReference>
<comment type="similarity">
    <text evidence="2">Belongs to the cytochrome P450 family.</text>
</comment>
<evidence type="ECO:0000256" key="2">
    <source>
        <dbReference type="ARBA" id="ARBA00010617"/>
    </source>
</evidence>
<keyword evidence="9" id="KW-0732">Signal</keyword>
<dbReference type="PANTHER" id="PTHR46300">
    <property type="entry name" value="P450, PUTATIVE (EUROFUNG)-RELATED-RELATED"/>
    <property type="match status" value="1"/>
</dbReference>
<evidence type="ECO:0000256" key="7">
    <source>
        <dbReference type="ARBA" id="ARBA00023033"/>
    </source>
</evidence>
<dbReference type="PANTHER" id="PTHR46300:SF1">
    <property type="entry name" value="P450, PUTATIVE (EUROFUNG)-RELATED"/>
    <property type="match status" value="1"/>
</dbReference>
<gene>
    <name evidence="10" type="ORF">VNI00_009199</name>
</gene>
<reference evidence="10 11" key="1">
    <citation type="submission" date="2024-01" db="EMBL/GenBank/DDBJ databases">
        <title>A draft genome for a cacao thread blight-causing isolate of Paramarasmius palmivorus.</title>
        <authorList>
            <person name="Baruah I.K."/>
            <person name="Bukari Y."/>
            <person name="Amoako-Attah I."/>
            <person name="Meinhardt L.W."/>
            <person name="Bailey B.A."/>
            <person name="Cohen S.P."/>
        </authorList>
    </citation>
    <scope>NUCLEOTIDE SEQUENCE [LARGE SCALE GENOMIC DNA]</scope>
    <source>
        <strain evidence="10 11">GH-12</strain>
    </source>
</reference>
<comment type="caution">
    <text evidence="10">The sequence shown here is derived from an EMBL/GenBank/DDBJ whole genome shotgun (WGS) entry which is preliminary data.</text>
</comment>
<dbReference type="SUPFAM" id="SSF48264">
    <property type="entry name" value="Cytochrome P450"/>
    <property type="match status" value="1"/>
</dbReference>
<keyword evidence="8" id="KW-1133">Transmembrane helix</keyword>
<keyword evidence="6" id="KW-0408">Iron</keyword>
<accession>A0AAW0CNV7</accession>